<keyword evidence="2" id="KW-1185">Reference proteome</keyword>
<dbReference type="EMBL" id="CP000254">
    <property type="protein sequence ID" value="ABD40466.1"/>
    <property type="molecule type" value="Genomic_DNA"/>
</dbReference>
<sequence>MTSICKKIEQEVLSLPAHERIELIDRLIESLNLPSDPEIDRLWAEVGEKRFSELETGSVTPISGNKVFSNIKSALNQ</sequence>
<dbReference type="Pfam" id="PF09720">
    <property type="entry name" value="Unstab_antitox"/>
    <property type="match status" value="1"/>
</dbReference>
<protein>
    <recommendedName>
        <fullName evidence="3">Addiction module component, TIGR02574 family</fullName>
    </recommendedName>
</protein>
<dbReference type="HOGENOM" id="CLU_177580_2_1_2"/>
<dbReference type="InterPro" id="IPR013406">
    <property type="entry name" value="CHP02574_addiction_mod"/>
</dbReference>
<dbReference type="OrthoDB" id="378498at2157"/>
<dbReference type="InParanoid" id="Q2FQ25"/>
<proteinExistence type="predicted"/>
<reference evidence="2" key="1">
    <citation type="journal article" date="2016" name="Stand. Genomic Sci.">
        <title>Complete genome sequence of Methanospirillum hungatei type strain JF1.</title>
        <authorList>
            <person name="Gunsalus R.P."/>
            <person name="Cook L.E."/>
            <person name="Crable B."/>
            <person name="Rohlin L."/>
            <person name="McDonald E."/>
            <person name="Mouttaki H."/>
            <person name="Sieber J.R."/>
            <person name="Poweleit N."/>
            <person name="Zhou H."/>
            <person name="Lapidus A.L."/>
            <person name="Daligault H.E."/>
            <person name="Land M."/>
            <person name="Gilna P."/>
            <person name="Ivanova N."/>
            <person name="Kyrpides N."/>
            <person name="Culley D.E."/>
            <person name="McInerney M.J."/>
        </authorList>
    </citation>
    <scope>NUCLEOTIDE SEQUENCE [LARGE SCALE GENOMIC DNA]</scope>
    <source>
        <strain evidence="2">ATCC 27890 / DSM 864 / NBRC 100397 / JF-1</strain>
    </source>
</reference>
<dbReference type="Proteomes" id="UP000001941">
    <property type="component" value="Chromosome"/>
</dbReference>
<dbReference type="GeneID" id="3922693"/>
<dbReference type="STRING" id="323259.Mhun_0713"/>
<evidence type="ECO:0008006" key="3">
    <source>
        <dbReference type="Google" id="ProtNLM"/>
    </source>
</evidence>
<accession>Q2FQ25</accession>
<dbReference type="RefSeq" id="WP_011447747.1">
    <property type="nucleotide sequence ID" value="NC_007796.1"/>
</dbReference>
<dbReference type="EnsemblBacteria" id="ABD40466">
    <property type="protein sequence ID" value="ABD40466"/>
    <property type="gene ID" value="Mhun_0713"/>
</dbReference>
<dbReference type="KEGG" id="mhu:Mhun_0713"/>
<dbReference type="AlphaFoldDB" id="Q2FQ25"/>
<gene>
    <name evidence="1" type="ordered locus">Mhun_0713</name>
</gene>
<evidence type="ECO:0000313" key="2">
    <source>
        <dbReference type="Proteomes" id="UP000001941"/>
    </source>
</evidence>
<evidence type="ECO:0000313" key="1">
    <source>
        <dbReference type="EMBL" id="ABD40466.1"/>
    </source>
</evidence>
<name>Q2FQ25_METHJ</name>
<organism evidence="1 2">
    <name type="scientific">Methanospirillum hungatei JF-1 (strain ATCC 27890 / DSM 864 / NBRC 100397 / JF-1)</name>
    <dbReference type="NCBI Taxonomy" id="323259"/>
    <lineage>
        <taxon>Archaea</taxon>
        <taxon>Methanobacteriati</taxon>
        <taxon>Methanobacteriota</taxon>
        <taxon>Stenosarchaea group</taxon>
        <taxon>Methanomicrobia</taxon>
        <taxon>Methanomicrobiales</taxon>
        <taxon>Methanospirillaceae</taxon>
        <taxon>Methanospirillum</taxon>
    </lineage>
</organism>